<evidence type="ECO:0000256" key="4">
    <source>
        <dbReference type="ARBA" id="ARBA00022801"/>
    </source>
</evidence>
<dbReference type="EC" id="3.1.21.4" evidence="6"/>
<dbReference type="Proteomes" id="UP000316416">
    <property type="component" value="Chromosome"/>
</dbReference>
<keyword evidence="1" id="KW-0540">Nuclease</keyword>
<evidence type="ECO:0000313" key="7">
    <source>
        <dbReference type="EMBL" id="QPG60266.2"/>
    </source>
</evidence>
<keyword evidence="3 7" id="KW-0255">Endonuclease</keyword>
<dbReference type="RefSeq" id="WP_185965802.1">
    <property type="nucleotide sequence ID" value="NZ_CP045503.2"/>
</dbReference>
<accession>A0ABX6VCL4</accession>
<organism evidence="7 8">
    <name type="scientific">Shewanella eurypsychrophilus</name>
    <dbReference type="NCBI Taxonomy" id="2593656"/>
    <lineage>
        <taxon>Bacteria</taxon>
        <taxon>Pseudomonadati</taxon>
        <taxon>Pseudomonadota</taxon>
        <taxon>Gammaproteobacteria</taxon>
        <taxon>Alteromonadales</taxon>
        <taxon>Shewanellaceae</taxon>
        <taxon>Shewanella</taxon>
    </lineage>
</organism>
<keyword evidence="4 7" id="KW-0378">Hydrolase</keyword>
<evidence type="ECO:0000256" key="6">
    <source>
        <dbReference type="ARBA" id="ARBA00093790"/>
    </source>
</evidence>
<gene>
    <name evidence="7" type="ORF">FM038_025200</name>
</gene>
<protein>
    <recommendedName>
        <fullName evidence="6">type II site-specific deoxyribonuclease</fullName>
        <ecNumber evidence="6">3.1.21.4</ecNumber>
    </recommendedName>
</protein>
<evidence type="ECO:0000313" key="8">
    <source>
        <dbReference type="Proteomes" id="UP000316416"/>
    </source>
</evidence>
<evidence type="ECO:0000256" key="5">
    <source>
        <dbReference type="ARBA" id="ARBA00093760"/>
    </source>
</evidence>
<sequence>MKDKIITQIKNILQDCVSGAIQRTEDRLKNNKSHQPFHRALLPEQIVKISSFERSFSTSFGQGPVEKISEILALNNGFEAKRQHEIMLNMYKGAVDEVERIGNALREGNQKPNWGKEVKTISSFSLGDSVVRRVISDLWLKKDSVEYFISIKTVKPNLDQSEKAKKDMLFLKAANVNCKPIFALYYNPYGLVKSDYNHSIANKLFNMHIDECVMIGEEYWDFIGGKGTYKDLIKVFQDVGVITKKKLLNV</sequence>
<dbReference type="InterPro" id="IPR019045">
    <property type="entry name" value="Restrct_endonuc_II_HinfI"/>
</dbReference>
<comment type="catalytic activity">
    <reaction evidence="5">
        <text>Endonucleolytic cleavage of DNA to give specific double-stranded fragments with terminal 5'-phosphates.</text>
        <dbReference type="EC" id="3.1.21.4"/>
    </reaction>
</comment>
<evidence type="ECO:0000256" key="3">
    <source>
        <dbReference type="ARBA" id="ARBA00022759"/>
    </source>
</evidence>
<dbReference type="GO" id="GO:0004519">
    <property type="term" value="F:endonuclease activity"/>
    <property type="evidence" value="ECO:0007669"/>
    <property type="project" value="UniProtKB-KW"/>
</dbReference>
<reference evidence="7" key="1">
    <citation type="submission" date="2021-07" db="EMBL/GenBank/DDBJ databases">
        <title>Shewanella sp. YLB-07 whole genome sequence.</title>
        <authorList>
            <person name="Yu L."/>
        </authorList>
    </citation>
    <scope>NUCLEOTIDE SEQUENCE</scope>
    <source>
        <strain evidence="7">YLB-08</strain>
    </source>
</reference>
<evidence type="ECO:0000256" key="2">
    <source>
        <dbReference type="ARBA" id="ARBA00022747"/>
    </source>
</evidence>
<dbReference type="Pfam" id="PF09520">
    <property type="entry name" value="RE_TdeIII"/>
    <property type="match status" value="1"/>
</dbReference>
<proteinExistence type="predicted"/>
<keyword evidence="8" id="KW-1185">Reference proteome</keyword>
<evidence type="ECO:0000256" key="1">
    <source>
        <dbReference type="ARBA" id="ARBA00022722"/>
    </source>
</evidence>
<name>A0ABX6VCL4_9GAMM</name>
<dbReference type="EMBL" id="CP045503">
    <property type="protein sequence ID" value="QPG60266.2"/>
    <property type="molecule type" value="Genomic_DNA"/>
</dbReference>
<keyword evidence="2" id="KW-0680">Restriction system</keyword>
<dbReference type="GO" id="GO:0016787">
    <property type="term" value="F:hydrolase activity"/>
    <property type="evidence" value="ECO:0007669"/>
    <property type="project" value="UniProtKB-KW"/>
</dbReference>